<dbReference type="PANTHER" id="PTHR11814">
    <property type="entry name" value="SULFATE TRANSPORTER"/>
    <property type="match status" value="1"/>
</dbReference>
<protein>
    <recommendedName>
        <fullName evidence="6">SLC26A/SulP transporter domain-containing protein</fullName>
    </recommendedName>
</protein>
<dbReference type="STRING" id="7918.ENSLOCP00000017698"/>
<keyword evidence="3 5" id="KW-1133">Transmembrane helix</keyword>
<dbReference type="AlphaFoldDB" id="W5NAN9"/>
<dbReference type="Proteomes" id="UP000018468">
    <property type="component" value="Linkage group LG5"/>
</dbReference>
<dbReference type="GeneTree" id="ENSGT01150000286960"/>
<evidence type="ECO:0000256" key="5">
    <source>
        <dbReference type="SAM" id="Phobius"/>
    </source>
</evidence>
<proteinExistence type="predicted"/>
<reference evidence="8" key="1">
    <citation type="submission" date="2011-12" db="EMBL/GenBank/DDBJ databases">
        <title>The Draft Genome of Lepisosteus oculatus.</title>
        <authorList>
            <consortium name="The Broad Institute Genome Assembly &amp; Analysis Group"/>
            <consortium name="Computational R&amp;D Group"/>
            <consortium name="and Sequencing Platform"/>
            <person name="Di Palma F."/>
            <person name="Alfoldi J."/>
            <person name="Johnson J."/>
            <person name="Berlin A."/>
            <person name="Gnerre S."/>
            <person name="Jaffe D."/>
            <person name="MacCallum I."/>
            <person name="Young S."/>
            <person name="Walker B.J."/>
            <person name="Lander E.S."/>
            <person name="Lindblad-Toh K."/>
        </authorList>
    </citation>
    <scope>NUCLEOTIDE SEQUENCE [LARGE SCALE GENOMIC DNA]</scope>
</reference>
<dbReference type="Pfam" id="PF00916">
    <property type="entry name" value="Sulfate_transp"/>
    <property type="match status" value="1"/>
</dbReference>
<sequence length="169" mass="18089">MANALLASVPPVFGLYSSFYPVLVYCFFGTSRHVSVGTFAILAIMVGTVTGDVMLDAVLPGNMTNAAMQWPSQQMGRVSVAASVTFLSGLIQVALGALRGGVVSRWLSEPLVRGYTTAAAIYVTIYQLRFLTGITADRHSGVFAAMKVCGARRRKRSRGSGIIAYLIKF</sequence>
<feature type="domain" description="SLC26A/SulP transporter" evidence="6">
    <location>
        <begin position="1"/>
        <end position="144"/>
    </location>
</feature>
<accession>W5NAN9</accession>
<evidence type="ECO:0000313" key="7">
    <source>
        <dbReference type="Ensembl" id="ENSLOCP00000017698.1"/>
    </source>
</evidence>
<dbReference type="OMA" id="VWESIFR"/>
<feature type="transmembrane region" description="Helical" evidence="5">
    <location>
        <begin position="12"/>
        <end position="29"/>
    </location>
</feature>
<name>W5NAN9_LEPOC</name>
<dbReference type="Ensembl" id="ENSLOCT00000017730.1">
    <property type="protein sequence ID" value="ENSLOCP00000017698.1"/>
    <property type="gene ID" value="ENSLOCG00000014376.1"/>
</dbReference>
<evidence type="ECO:0000256" key="3">
    <source>
        <dbReference type="ARBA" id="ARBA00022989"/>
    </source>
</evidence>
<evidence type="ECO:0000313" key="8">
    <source>
        <dbReference type="Proteomes" id="UP000018468"/>
    </source>
</evidence>
<organism evidence="7 8">
    <name type="scientific">Lepisosteus oculatus</name>
    <name type="common">Spotted gar</name>
    <dbReference type="NCBI Taxonomy" id="7918"/>
    <lineage>
        <taxon>Eukaryota</taxon>
        <taxon>Metazoa</taxon>
        <taxon>Chordata</taxon>
        <taxon>Craniata</taxon>
        <taxon>Vertebrata</taxon>
        <taxon>Euteleostomi</taxon>
        <taxon>Actinopterygii</taxon>
        <taxon>Neopterygii</taxon>
        <taxon>Holostei</taxon>
        <taxon>Semionotiformes</taxon>
        <taxon>Lepisosteidae</taxon>
        <taxon>Lepisosteus</taxon>
    </lineage>
</organism>
<dbReference type="Bgee" id="ENSLOCG00000014376">
    <property type="expression patterns" value="Expressed in testis and 3 other cell types or tissues"/>
</dbReference>
<reference evidence="7" key="3">
    <citation type="submission" date="2025-09" db="UniProtKB">
        <authorList>
            <consortium name="Ensembl"/>
        </authorList>
    </citation>
    <scope>IDENTIFICATION</scope>
</reference>
<dbReference type="EMBL" id="AHAT01014947">
    <property type="status" value="NOT_ANNOTATED_CDS"/>
    <property type="molecule type" value="Genomic_DNA"/>
</dbReference>
<keyword evidence="8" id="KW-1185">Reference proteome</keyword>
<reference evidence="7" key="2">
    <citation type="submission" date="2025-08" db="UniProtKB">
        <authorList>
            <consortium name="Ensembl"/>
        </authorList>
    </citation>
    <scope>IDENTIFICATION</scope>
</reference>
<dbReference type="PROSITE" id="PS01130">
    <property type="entry name" value="SLC26A"/>
    <property type="match status" value="1"/>
</dbReference>
<dbReference type="GO" id="GO:0016020">
    <property type="term" value="C:membrane"/>
    <property type="evidence" value="ECO:0007669"/>
    <property type="project" value="UniProtKB-SubCell"/>
</dbReference>
<dbReference type="InterPro" id="IPR011547">
    <property type="entry name" value="SLC26A/SulP_dom"/>
</dbReference>
<dbReference type="InterPro" id="IPR018045">
    <property type="entry name" value="S04_transporter_CS"/>
</dbReference>
<evidence type="ECO:0000259" key="6">
    <source>
        <dbReference type="Pfam" id="PF00916"/>
    </source>
</evidence>
<keyword evidence="2 5" id="KW-0812">Transmembrane</keyword>
<evidence type="ECO:0000256" key="4">
    <source>
        <dbReference type="ARBA" id="ARBA00023136"/>
    </source>
</evidence>
<dbReference type="InParanoid" id="W5NAN9"/>
<dbReference type="GO" id="GO:0008271">
    <property type="term" value="F:secondary active sulfate transmembrane transporter activity"/>
    <property type="evidence" value="ECO:0007669"/>
    <property type="project" value="InterPro"/>
</dbReference>
<evidence type="ECO:0000256" key="2">
    <source>
        <dbReference type="ARBA" id="ARBA00022692"/>
    </source>
</evidence>
<evidence type="ECO:0000256" key="1">
    <source>
        <dbReference type="ARBA" id="ARBA00004141"/>
    </source>
</evidence>
<feature type="transmembrane region" description="Helical" evidence="5">
    <location>
        <begin position="75"/>
        <end position="98"/>
    </location>
</feature>
<dbReference type="InterPro" id="IPR001902">
    <property type="entry name" value="SLC26A/SulP_fam"/>
</dbReference>
<feature type="transmembrane region" description="Helical" evidence="5">
    <location>
        <begin position="36"/>
        <end position="55"/>
    </location>
</feature>
<dbReference type="eggNOG" id="KOG0236">
    <property type="taxonomic scope" value="Eukaryota"/>
</dbReference>
<comment type="subcellular location">
    <subcellularLocation>
        <location evidence="1">Membrane</location>
        <topology evidence="1">Multi-pass membrane protein</topology>
    </subcellularLocation>
</comment>
<keyword evidence="4 5" id="KW-0472">Membrane</keyword>
<dbReference type="HOGENOM" id="CLU_1577987_0_0_1"/>